<dbReference type="PRINTS" id="PR00080">
    <property type="entry name" value="SDRFAMILY"/>
</dbReference>
<evidence type="ECO:0000313" key="3">
    <source>
        <dbReference type="EMBL" id="GAK58820.1"/>
    </source>
</evidence>
<protein>
    <submittedName>
        <fullName evidence="3">Short-chain dehydrogenase/reductase SDR</fullName>
    </submittedName>
</protein>
<dbReference type="CDD" id="cd05347">
    <property type="entry name" value="Ga5DH-like_SDR_c"/>
    <property type="match status" value="1"/>
</dbReference>
<dbReference type="Pfam" id="PF13561">
    <property type="entry name" value="adh_short_C2"/>
    <property type="match status" value="1"/>
</dbReference>
<dbReference type="PANTHER" id="PTHR43669">
    <property type="entry name" value="5-KETO-D-GLUCONATE 5-REDUCTASE"/>
    <property type="match status" value="1"/>
</dbReference>
<proteinExistence type="inferred from homology"/>
<evidence type="ECO:0000256" key="2">
    <source>
        <dbReference type="ARBA" id="ARBA00023002"/>
    </source>
</evidence>
<evidence type="ECO:0000313" key="4">
    <source>
        <dbReference type="Proteomes" id="UP000030661"/>
    </source>
</evidence>
<gene>
    <name evidence="3" type="ORF">U27_05795</name>
</gene>
<dbReference type="PROSITE" id="PS00061">
    <property type="entry name" value="ADH_SHORT"/>
    <property type="match status" value="1"/>
</dbReference>
<dbReference type="Gene3D" id="3.40.50.720">
    <property type="entry name" value="NAD(P)-binding Rossmann-like Domain"/>
    <property type="match status" value="1"/>
</dbReference>
<dbReference type="PRINTS" id="PR00081">
    <property type="entry name" value="GDHRDH"/>
</dbReference>
<dbReference type="EMBL" id="DF820468">
    <property type="protein sequence ID" value="GAK58820.1"/>
    <property type="molecule type" value="Genomic_DNA"/>
</dbReference>
<dbReference type="AlphaFoldDB" id="A0A081C2L5"/>
<keyword evidence="4" id="KW-1185">Reference proteome</keyword>
<keyword evidence="2" id="KW-0560">Oxidoreductase</keyword>
<organism evidence="3">
    <name type="scientific">Vecturithrix granuli</name>
    <dbReference type="NCBI Taxonomy" id="1499967"/>
    <lineage>
        <taxon>Bacteria</taxon>
        <taxon>Candidatus Moduliflexota</taxon>
        <taxon>Candidatus Vecturitrichia</taxon>
        <taxon>Candidatus Vecturitrichales</taxon>
        <taxon>Candidatus Vecturitrichaceae</taxon>
        <taxon>Candidatus Vecturithrix</taxon>
    </lineage>
</organism>
<name>A0A081C2L5_VECG1</name>
<comment type="similarity">
    <text evidence="1">Belongs to the short-chain dehydrogenases/reductases (SDR) family.</text>
</comment>
<dbReference type="STRING" id="1499967.U27_05795"/>
<dbReference type="InterPro" id="IPR002347">
    <property type="entry name" value="SDR_fam"/>
</dbReference>
<dbReference type="Proteomes" id="UP000030661">
    <property type="component" value="Unassembled WGS sequence"/>
</dbReference>
<dbReference type="HOGENOM" id="CLU_010194_1_1_0"/>
<dbReference type="InterPro" id="IPR036291">
    <property type="entry name" value="NAD(P)-bd_dom_sf"/>
</dbReference>
<reference evidence="3" key="1">
    <citation type="journal article" date="2015" name="PeerJ">
        <title>First genomic representation of candidate bacterial phylum KSB3 points to enhanced environmental sensing as a trigger of wastewater bulking.</title>
        <authorList>
            <person name="Sekiguchi Y."/>
            <person name="Ohashi A."/>
            <person name="Parks D.H."/>
            <person name="Yamauchi T."/>
            <person name="Tyson G.W."/>
            <person name="Hugenholtz P."/>
        </authorList>
    </citation>
    <scope>NUCLEOTIDE SEQUENCE [LARGE SCALE GENOMIC DNA]</scope>
</reference>
<dbReference type="SUPFAM" id="SSF51735">
    <property type="entry name" value="NAD(P)-binding Rossmann-fold domains"/>
    <property type="match status" value="1"/>
</dbReference>
<dbReference type="GO" id="GO:0016491">
    <property type="term" value="F:oxidoreductase activity"/>
    <property type="evidence" value="ECO:0007669"/>
    <property type="project" value="UniProtKB-KW"/>
</dbReference>
<dbReference type="eggNOG" id="COG1028">
    <property type="taxonomic scope" value="Bacteria"/>
</dbReference>
<dbReference type="FunFam" id="3.40.50.720:FF:000084">
    <property type="entry name" value="Short-chain dehydrogenase reductase"/>
    <property type="match status" value="1"/>
</dbReference>
<dbReference type="PANTHER" id="PTHR43669:SF14">
    <property type="entry name" value="OXIDOREDUCTASE"/>
    <property type="match status" value="1"/>
</dbReference>
<dbReference type="InterPro" id="IPR020904">
    <property type="entry name" value="Sc_DH/Rdtase_CS"/>
</dbReference>
<accession>A0A081C2L5</accession>
<evidence type="ECO:0000256" key="1">
    <source>
        <dbReference type="ARBA" id="ARBA00006484"/>
    </source>
</evidence>
<sequence>MLPHSSTTSAFLQELFDLTGKIALITGSSQGLGCVLARGLGQAGATIVLNGRNREKLRNAVCALTDEGLKVHGYAFDVTNSVDIQQAIPRIEQEVGPIEILVNNAGVQRRGQLESIPEATWREVLETNLTSAFLVSNQVIKGMIARKSGKIINICSLMSEVGRRTIAPYTASKGGLKMLTKAMAIDWGGYNIQVNGIGPGYFLTEMTRPLAENPEFDAWLKSRTPMDRWGDPRELVGAAVFLASPASSFVSGQILYVDGGVLATL</sequence>